<comment type="caution">
    <text evidence="3">The sequence shown here is derived from an EMBL/GenBank/DDBJ whole genome shotgun (WGS) entry which is preliminary data.</text>
</comment>
<feature type="coiled-coil region" evidence="1">
    <location>
        <begin position="381"/>
        <end position="408"/>
    </location>
</feature>
<gene>
    <name evidence="3" type="ORF">Zm00014a_009957</name>
</gene>
<evidence type="ECO:0000256" key="2">
    <source>
        <dbReference type="SAM" id="MobiDB-lite"/>
    </source>
</evidence>
<organism evidence="3">
    <name type="scientific">Zea mays</name>
    <name type="common">Maize</name>
    <dbReference type="NCBI Taxonomy" id="4577"/>
    <lineage>
        <taxon>Eukaryota</taxon>
        <taxon>Viridiplantae</taxon>
        <taxon>Streptophyta</taxon>
        <taxon>Embryophyta</taxon>
        <taxon>Tracheophyta</taxon>
        <taxon>Spermatophyta</taxon>
        <taxon>Magnoliopsida</taxon>
        <taxon>Liliopsida</taxon>
        <taxon>Poales</taxon>
        <taxon>Poaceae</taxon>
        <taxon>PACMAD clade</taxon>
        <taxon>Panicoideae</taxon>
        <taxon>Andropogonodae</taxon>
        <taxon>Andropogoneae</taxon>
        <taxon>Tripsacinae</taxon>
        <taxon>Zea</taxon>
    </lineage>
</organism>
<dbReference type="Proteomes" id="UP000251960">
    <property type="component" value="Chromosome 1"/>
</dbReference>
<protein>
    <submittedName>
        <fullName evidence="3">Uncharacterized protein</fullName>
    </submittedName>
</protein>
<dbReference type="AlphaFoldDB" id="A0A317YMD2"/>
<feature type="compositionally biased region" description="Acidic residues" evidence="2">
    <location>
        <begin position="202"/>
        <end position="213"/>
    </location>
</feature>
<name>A0A317YMD2_MAIZE</name>
<sequence length="422" mass="45972">MAWEQLALDTASYVVKPSLDPLSGSWVVWLQGICYVCPSSTHQNRISQDVPPFLPLVLPFLDRVAPQLVDARRPGEGDPNRMCDHPYAWGTIQGNYLRAERGSSHGQAATATQDDRRGSIRGTWLSAPPPSDAEIARWLTKAMEIRKGTDGVIIPYVFPIHNGEGGGLRVGGAIAEGQKDRVEKPRRRAEHQMRSRGTETFSIDEDGDDDDDANAGSELWAIPNASLDASTVDPVPTLPVVPADTPLGPPVLATKAGDGTNALPECHEGEVPFRGQRELNEESDATEKVLRDGLDRLSTMRQSLASLTRSLASRFCLLLDQREAWEHSVSDLPVAKSGTIDARASAALIQNAYGALVGAARSDADSMTLARVQSTKASSHLRILERGKEVVEAQVAVLEEELGSQTKKEEKFLPYMQDNTFY</sequence>
<keyword evidence="1" id="KW-0175">Coiled coil</keyword>
<feature type="region of interest" description="Disordered" evidence="2">
    <location>
        <begin position="178"/>
        <end position="216"/>
    </location>
</feature>
<dbReference type="EMBL" id="NCVQ01000001">
    <property type="protein sequence ID" value="PWZ58912.1"/>
    <property type="molecule type" value="Genomic_DNA"/>
</dbReference>
<feature type="region of interest" description="Disordered" evidence="2">
    <location>
        <begin position="100"/>
        <end position="128"/>
    </location>
</feature>
<evidence type="ECO:0000256" key="1">
    <source>
        <dbReference type="SAM" id="Coils"/>
    </source>
</evidence>
<evidence type="ECO:0000313" key="3">
    <source>
        <dbReference type="EMBL" id="PWZ58912.1"/>
    </source>
</evidence>
<accession>A0A317YMD2</accession>
<proteinExistence type="predicted"/>
<reference evidence="3" key="1">
    <citation type="journal article" date="2018" name="Nat. Genet.">
        <title>Extensive intraspecific gene order and gene structural variations between Mo17 and other maize genomes.</title>
        <authorList>
            <person name="Sun S."/>
            <person name="Zhou Y."/>
            <person name="Chen J."/>
            <person name="Shi J."/>
            <person name="Zhao H."/>
            <person name="Zhao H."/>
            <person name="Song W."/>
            <person name="Zhang M."/>
            <person name="Cui Y."/>
            <person name="Dong X."/>
            <person name="Liu H."/>
            <person name="Ma X."/>
            <person name="Jiao Y."/>
            <person name="Wang B."/>
            <person name="Wei X."/>
            <person name="Stein J.C."/>
            <person name="Glaubitz J.C."/>
            <person name="Lu F."/>
            <person name="Yu G."/>
            <person name="Liang C."/>
            <person name="Fengler K."/>
            <person name="Li B."/>
            <person name="Rafalski A."/>
            <person name="Schnable P.S."/>
            <person name="Ware D.H."/>
            <person name="Buckler E.S."/>
            <person name="Lai J."/>
        </authorList>
    </citation>
    <scope>NUCLEOTIDE SEQUENCE [LARGE SCALE GENOMIC DNA]</scope>
    <source>
        <tissue evidence="3">Seedling</tissue>
    </source>
</reference>